<reference evidence="1" key="1">
    <citation type="submission" date="2022-07" db="EMBL/GenBank/DDBJ databases">
        <title>Phylogenomic reconstructions and comparative analyses of Kickxellomycotina fungi.</title>
        <authorList>
            <person name="Reynolds N.K."/>
            <person name="Stajich J.E."/>
            <person name="Barry K."/>
            <person name="Grigoriev I.V."/>
            <person name="Crous P."/>
            <person name="Smith M.E."/>
        </authorList>
    </citation>
    <scope>NUCLEOTIDE SEQUENCE</scope>
    <source>
        <strain evidence="1">NRRL 1565</strain>
    </source>
</reference>
<feature type="non-terminal residue" evidence="1">
    <location>
        <position position="268"/>
    </location>
</feature>
<dbReference type="Proteomes" id="UP001140094">
    <property type="component" value="Unassembled WGS sequence"/>
</dbReference>
<evidence type="ECO:0000313" key="2">
    <source>
        <dbReference type="Proteomes" id="UP001140094"/>
    </source>
</evidence>
<keyword evidence="2" id="KW-1185">Reference proteome</keyword>
<feature type="non-terminal residue" evidence="1">
    <location>
        <position position="1"/>
    </location>
</feature>
<dbReference type="OrthoDB" id="2192830at2759"/>
<accession>A0A9W8HT22</accession>
<organism evidence="1 2">
    <name type="scientific">Coemansia guatemalensis</name>
    <dbReference type="NCBI Taxonomy" id="2761395"/>
    <lineage>
        <taxon>Eukaryota</taxon>
        <taxon>Fungi</taxon>
        <taxon>Fungi incertae sedis</taxon>
        <taxon>Zoopagomycota</taxon>
        <taxon>Kickxellomycotina</taxon>
        <taxon>Kickxellomycetes</taxon>
        <taxon>Kickxellales</taxon>
        <taxon>Kickxellaceae</taxon>
        <taxon>Coemansia</taxon>
    </lineage>
</organism>
<protein>
    <submittedName>
        <fullName evidence="1">Uncharacterized protein</fullName>
    </submittedName>
</protein>
<comment type="caution">
    <text evidence="1">The sequence shown here is derived from an EMBL/GenBank/DDBJ whole genome shotgun (WGS) entry which is preliminary data.</text>
</comment>
<name>A0A9W8HT22_9FUNG</name>
<proteinExistence type="predicted"/>
<dbReference type="EMBL" id="JANBUO010004016">
    <property type="protein sequence ID" value="KAJ2788724.1"/>
    <property type="molecule type" value="Genomic_DNA"/>
</dbReference>
<evidence type="ECO:0000313" key="1">
    <source>
        <dbReference type="EMBL" id="KAJ2788724.1"/>
    </source>
</evidence>
<gene>
    <name evidence="1" type="ORF">H4R20_007318</name>
</gene>
<dbReference type="AlphaFoldDB" id="A0A9W8HT22"/>
<sequence>NEHIMYLKAETFNTTDEGGARPTKTELQYCSGQNPWASLPCDNSTRPWSQALRRLASRQRVEHDPLLNPSAAHIGALARAISRRAAHGMAESLGDAVASPLPRSETHMVGVMSDGDVADQTRTPSTTLVAAGLSGERNIAAGVPSNAARLNGLAITECMGGCQSVIYRQDVFTPEHLLVPSDECTANDVCIASRSLVNVTGDSALAVDKHLSTQLRSDAWPSLGQVQSSPSSISSLLSQPTIRTVKMIRHKVQNTDTLEGVSVHYGIS</sequence>